<dbReference type="AlphaFoldDB" id="A0A1D2MX43"/>
<dbReference type="Proteomes" id="UP000094527">
    <property type="component" value="Unassembled WGS sequence"/>
</dbReference>
<accession>A0A1D2MX43</accession>
<evidence type="ECO:0000256" key="1">
    <source>
        <dbReference type="ARBA" id="ARBA00006484"/>
    </source>
</evidence>
<organism evidence="6 7">
    <name type="scientific">Orchesella cincta</name>
    <name type="common">Springtail</name>
    <name type="synonym">Podura cincta</name>
    <dbReference type="NCBI Taxonomy" id="48709"/>
    <lineage>
        <taxon>Eukaryota</taxon>
        <taxon>Metazoa</taxon>
        <taxon>Ecdysozoa</taxon>
        <taxon>Arthropoda</taxon>
        <taxon>Hexapoda</taxon>
        <taxon>Collembola</taxon>
        <taxon>Entomobryomorpha</taxon>
        <taxon>Entomobryoidea</taxon>
        <taxon>Orchesellidae</taxon>
        <taxon>Orchesellinae</taxon>
        <taxon>Orchesella</taxon>
    </lineage>
</organism>
<dbReference type="PRINTS" id="PR00081">
    <property type="entry name" value="GDHRDH"/>
</dbReference>
<dbReference type="InterPro" id="IPR051737">
    <property type="entry name" value="L-xylulose/Carbonyl_redctase"/>
</dbReference>
<evidence type="ECO:0000313" key="6">
    <source>
        <dbReference type="EMBL" id="ODM97616.1"/>
    </source>
</evidence>
<dbReference type="GO" id="GO:0050038">
    <property type="term" value="F:L-xylulose reductase (NADPH) activity"/>
    <property type="evidence" value="ECO:0007669"/>
    <property type="project" value="TreeGrafter"/>
</dbReference>
<dbReference type="GO" id="GO:0006006">
    <property type="term" value="P:glucose metabolic process"/>
    <property type="evidence" value="ECO:0007669"/>
    <property type="project" value="TreeGrafter"/>
</dbReference>
<dbReference type="SUPFAM" id="SSF51735">
    <property type="entry name" value="NAD(P)-binding Rossmann-fold domains"/>
    <property type="match status" value="1"/>
</dbReference>
<dbReference type="GO" id="GO:0004090">
    <property type="term" value="F:carbonyl reductase (NADPH) activity"/>
    <property type="evidence" value="ECO:0007669"/>
    <property type="project" value="TreeGrafter"/>
</dbReference>
<dbReference type="EMBL" id="LJIJ01000427">
    <property type="protein sequence ID" value="ODM97616.1"/>
    <property type="molecule type" value="Genomic_DNA"/>
</dbReference>
<keyword evidence="4" id="KW-0560">Oxidoreductase</keyword>
<reference evidence="6 7" key="1">
    <citation type="journal article" date="2016" name="Genome Biol. Evol.">
        <title>Gene Family Evolution Reflects Adaptation to Soil Environmental Stressors in the Genome of the Collembolan Orchesella cincta.</title>
        <authorList>
            <person name="Faddeeva-Vakhrusheva A."/>
            <person name="Derks M.F."/>
            <person name="Anvar S.Y."/>
            <person name="Agamennone V."/>
            <person name="Suring W."/>
            <person name="Smit S."/>
            <person name="van Straalen N.M."/>
            <person name="Roelofs D."/>
        </authorList>
    </citation>
    <scope>NUCLEOTIDE SEQUENCE [LARGE SCALE GENOMIC DNA]</scope>
    <source>
        <tissue evidence="6">Mixed pool</tissue>
    </source>
</reference>
<evidence type="ECO:0000256" key="3">
    <source>
        <dbReference type="ARBA" id="ARBA00022857"/>
    </source>
</evidence>
<dbReference type="PROSITE" id="PS00061">
    <property type="entry name" value="ADH_SHORT"/>
    <property type="match status" value="1"/>
</dbReference>
<comment type="subunit">
    <text evidence="2">Homotetramer.</text>
</comment>
<dbReference type="PANTHER" id="PTHR44252">
    <property type="entry name" value="D-ERYTHRULOSE REDUCTASE"/>
    <property type="match status" value="1"/>
</dbReference>
<protein>
    <submittedName>
        <fullName evidence="6">D-erythrulose reductase</fullName>
    </submittedName>
</protein>
<sequence>MSGQESLKYSFSGRKVLITGGGRGIGRALLERLYNDGALIFTLEKEADFVDQLRKEFPNVKAEVADITEWNKTQQIIESFGPVDHLINNAGTFVSEALVDVTESSVDTQIDLNLKSLFCVTQAVARGMIAQGTGGTVVNIASLAGVIGTPLASVYSVSKAGVIMFSNTLAAELGKHNIRVNSFSPTAVDTPMFRQAEHTWPKDFYIHRQPLQGKNVLELDEAVNSILFLLSPLSSMTNGHNLIVDGGIAIS</sequence>
<keyword evidence="7" id="KW-1185">Reference proteome</keyword>
<dbReference type="Gene3D" id="3.40.50.720">
    <property type="entry name" value="NAD(P)-binding Rossmann-like Domain"/>
    <property type="match status" value="1"/>
</dbReference>
<comment type="caution">
    <text evidence="6">The sequence shown here is derived from an EMBL/GenBank/DDBJ whole genome shotgun (WGS) entry which is preliminary data.</text>
</comment>
<dbReference type="PRINTS" id="PR00080">
    <property type="entry name" value="SDRFAMILY"/>
</dbReference>
<dbReference type="FunFam" id="3.40.50.720:FF:000084">
    <property type="entry name" value="Short-chain dehydrogenase reductase"/>
    <property type="match status" value="1"/>
</dbReference>
<dbReference type="InterPro" id="IPR036291">
    <property type="entry name" value="NAD(P)-bd_dom_sf"/>
</dbReference>
<keyword evidence="3" id="KW-0521">NADP</keyword>
<dbReference type="Pfam" id="PF00106">
    <property type="entry name" value="adh_short"/>
    <property type="match status" value="1"/>
</dbReference>
<dbReference type="OrthoDB" id="417891at2759"/>
<evidence type="ECO:0000256" key="4">
    <source>
        <dbReference type="ARBA" id="ARBA00023002"/>
    </source>
</evidence>
<evidence type="ECO:0000256" key="2">
    <source>
        <dbReference type="ARBA" id="ARBA00011881"/>
    </source>
</evidence>
<proteinExistence type="inferred from homology"/>
<dbReference type="GO" id="GO:0005997">
    <property type="term" value="P:xylulose metabolic process"/>
    <property type="evidence" value="ECO:0007669"/>
    <property type="project" value="TreeGrafter"/>
</dbReference>
<comment type="similarity">
    <text evidence="1 5">Belongs to the short-chain dehydrogenases/reductases (SDR) family.</text>
</comment>
<dbReference type="InterPro" id="IPR020904">
    <property type="entry name" value="Sc_DH/Rdtase_CS"/>
</dbReference>
<evidence type="ECO:0000256" key="5">
    <source>
        <dbReference type="RuleBase" id="RU000363"/>
    </source>
</evidence>
<dbReference type="OMA" id="EYYRIDV"/>
<evidence type="ECO:0000313" key="7">
    <source>
        <dbReference type="Proteomes" id="UP000094527"/>
    </source>
</evidence>
<dbReference type="PANTHER" id="PTHR44252:SF3">
    <property type="entry name" value="D-ERYTHRULOSE REDUCTASE-RELATED"/>
    <property type="match status" value="1"/>
</dbReference>
<gene>
    <name evidence="6" type="ORF">Ocin01_09067</name>
</gene>
<dbReference type="STRING" id="48709.A0A1D2MX43"/>
<name>A0A1D2MX43_ORCCI</name>
<dbReference type="InterPro" id="IPR002347">
    <property type="entry name" value="SDR_fam"/>
</dbReference>